<accession>A0A0F9HTP6</accession>
<reference evidence="2" key="1">
    <citation type="journal article" date="2015" name="Nature">
        <title>Complex archaea that bridge the gap between prokaryotes and eukaryotes.</title>
        <authorList>
            <person name="Spang A."/>
            <person name="Saw J.H."/>
            <person name="Jorgensen S.L."/>
            <person name="Zaremba-Niedzwiedzka K."/>
            <person name="Martijn J."/>
            <person name="Lind A.E."/>
            <person name="van Eijk R."/>
            <person name="Schleper C."/>
            <person name="Guy L."/>
            <person name="Ettema T.J."/>
        </authorList>
    </citation>
    <scope>NUCLEOTIDE SEQUENCE</scope>
</reference>
<keyword evidence="1" id="KW-0472">Membrane</keyword>
<protein>
    <submittedName>
        <fullName evidence="2">Uncharacterized protein</fullName>
    </submittedName>
</protein>
<name>A0A0F9HTP6_9ZZZZ</name>
<sequence length="186" mass="21906">MYRIIMLLQDNFWEFRFIDILTMISGIVGAIIAVILTYYLYKTLDKYKEKERIKALFLRMKDVFGAFLYRGTNKKKFMNAELPYLRNQGRDLIKIGVIIGSKNNKKITGSIDGKHTNLRIKDDFPLIYILDKYLIGGAEIQNLITPEKFDMNIDNINSILEEMRTFAKKYYSINLKKKHTELELTK</sequence>
<evidence type="ECO:0000256" key="1">
    <source>
        <dbReference type="SAM" id="Phobius"/>
    </source>
</evidence>
<proteinExistence type="predicted"/>
<evidence type="ECO:0000313" key="2">
    <source>
        <dbReference type="EMBL" id="KKL85080.1"/>
    </source>
</evidence>
<keyword evidence="1" id="KW-0812">Transmembrane</keyword>
<dbReference type="AlphaFoldDB" id="A0A0F9HTP6"/>
<keyword evidence="1" id="KW-1133">Transmembrane helix</keyword>
<comment type="caution">
    <text evidence="2">The sequence shown here is derived from an EMBL/GenBank/DDBJ whole genome shotgun (WGS) entry which is preliminary data.</text>
</comment>
<organism evidence="2">
    <name type="scientific">marine sediment metagenome</name>
    <dbReference type="NCBI Taxonomy" id="412755"/>
    <lineage>
        <taxon>unclassified sequences</taxon>
        <taxon>metagenomes</taxon>
        <taxon>ecological metagenomes</taxon>
    </lineage>
</organism>
<feature type="transmembrane region" description="Helical" evidence="1">
    <location>
        <begin position="20"/>
        <end position="41"/>
    </location>
</feature>
<gene>
    <name evidence="2" type="ORF">LCGC14_1958310</name>
</gene>
<dbReference type="EMBL" id="LAZR01021507">
    <property type="protein sequence ID" value="KKL85080.1"/>
    <property type="molecule type" value="Genomic_DNA"/>
</dbReference>